<evidence type="ECO:0000259" key="1">
    <source>
        <dbReference type="Pfam" id="PF08338"/>
    </source>
</evidence>
<reference evidence="2 3" key="1">
    <citation type="submission" date="2020-08" db="EMBL/GenBank/DDBJ databases">
        <title>Bridging the membrane lipid divide: bacteria of the FCB group superphylum have the potential to synthesize archaeal ether lipids.</title>
        <authorList>
            <person name="Villanueva L."/>
            <person name="Von Meijenfeldt F.A.B."/>
            <person name="Westbye A.B."/>
            <person name="Yadav S."/>
            <person name="Hopmans E.C."/>
            <person name="Dutilh B.E."/>
            <person name="Sinninghe Damste J.S."/>
        </authorList>
    </citation>
    <scope>NUCLEOTIDE SEQUENCE [LARGE SCALE GENOMIC DNA]</scope>
    <source>
        <strain evidence="2">NIOZ-UU36</strain>
    </source>
</reference>
<feature type="domain" description="DUF1731" evidence="1">
    <location>
        <begin position="57"/>
        <end position="103"/>
    </location>
</feature>
<evidence type="ECO:0000313" key="2">
    <source>
        <dbReference type="EMBL" id="MBC8335422.1"/>
    </source>
</evidence>
<dbReference type="AlphaFoldDB" id="A0A8J6NKV0"/>
<proteinExistence type="predicted"/>
<dbReference type="Pfam" id="PF08338">
    <property type="entry name" value="DUF1731"/>
    <property type="match status" value="1"/>
</dbReference>
<dbReference type="InterPro" id="IPR013549">
    <property type="entry name" value="DUF1731"/>
</dbReference>
<name>A0A8J6NKV0_9CHLR</name>
<sequence>QYVPWIHLEDEVNAIRFLLNAEGARGAYTLSAPHPVKQRELAKIAGRLLHRPSFIPAPAFALQLALGEKSTLVLDGQRAVPERLVKAGFQYKYEKLESALKDLI</sequence>
<organism evidence="2 3">
    <name type="scientific">Candidatus Desulfolinea nitratireducens</name>
    <dbReference type="NCBI Taxonomy" id="2841698"/>
    <lineage>
        <taxon>Bacteria</taxon>
        <taxon>Bacillati</taxon>
        <taxon>Chloroflexota</taxon>
        <taxon>Anaerolineae</taxon>
        <taxon>Anaerolineales</taxon>
        <taxon>Anaerolineales incertae sedis</taxon>
        <taxon>Candidatus Desulfolinea</taxon>
    </lineage>
</organism>
<gene>
    <name evidence="2" type="ORF">H8E29_09170</name>
</gene>
<protein>
    <submittedName>
        <fullName evidence="2">DUF1731 domain-containing protein</fullName>
    </submittedName>
</protein>
<dbReference type="PANTHER" id="PTHR11092:SF0">
    <property type="entry name" value="EPIMERASE FAMILY PROTEIN SDR39U1"/>
    <property type="match status" value="1"/>
</dbReference>
<dbReference type="SUPFAM" id="SSF51735">
    <property type="entry name" value="NAD(P)-binding Rossmann-fold domains"/>
    <property type="match status" value="1"/>
</dbReference>
<dbReference type="Proteomes" id="UP000614469">
    <property type="component" value="Unassembled WGS sequence"/>
</dbReference>
<dbReference type="Gene3D" id="3.40.50.720">
    <property type="entry name" value="NAD(P)-binding Rossmann-like Domain"/>
    <property type="match status" value="1"/>
</dbReference>
<dbReference type="PANTHER" id="PTHR11092">
    <property type="entry name" value="SUGAR NUCLEOTIDE EPIMERASE RELATED"/>
    <property type="match status" value="1"/>
</dbReference>
<dbReference type="InterPro" id="IPR036291">
    <property type="entry name" value="NAD(P)-bd_dom_sf"/>
</dbReference>
<feature type="non-terminal residue" evidence="2">
    <location>
        <position position="1"/>
    </location>
</feature>
<accession>A0A8J6NKV0</accession>
<evidence type="ECO:0000313" key="3">
    <source>
        <dbReference type="Proteomes" id="UP000614469"/>
    </source>
</evidence>
<comment type="caution">
    <text evidence="2">The sequence shown here is derived from an EMBL/GenBank/DDBJ whole genome shotgun (WGS) entry which is preliminary data.</text>
</comment>
<dbReference type="EMBL" id="JACNJN010000108">
    <property type="protein sequence ID" value="MBC8335422.1"/>
    <property type="molecule type" value="Genomic_DNA"/>
</dbReference>